<dbReference type="InterPro" id="IPR001433">
    <property type="entry name" value="OxRdtase_FAD/NAD-bd"/>
</dbReference>
<keyword evidence="7" id="KW-0560">Oxidoreductase</keyword>
<name>A0A2C5X7A3_9PEZI</name>
<dbReference type="PROSITE" id="PS50902">
    <property type="entry name" value="FLAVODOXIN_LIKE"/>
    <property type="match status" value="1"/>
</dbReference>
<dbReference type="Proteomes" id="UP000222788">
    <property type="component" value="Unassembled WGS sequence"/>
</dbReference>
<dbReference type="SUPFAM" id="SSF52218">
    <property type="entry name" value="Flavoproteins"/>
    <property type="match status" value="1"/>
</dbReference>
<reference evidence="11 12" key="1">
    <citation type="journal article" date="2013" name="Fungal Biol.">
        <title>Analysis of microsatellite markers in the genome of the plant pathogen Ceratocystis fimbriata.</title>
        <authorList>
            <person name="Simpson M.C."/>
            <person name="Wilken P.M."/>
            <person name="Coetzee M.P."/>
            <person name="Wingfield M.J."/>
            <person name="Wingfield B.D."/>
        </authorList>
    </citation>
    <scope>NUCLEOTIDE SEQUENCE [LARGE SCALE GENOMIC DNA]</scope>
    <source>
        <strain evidence="11 12">CBS 114723</strain>
    </source>
</reference>
<reference evidence="11 12" key="2">
    <citation type="journal article" date="2013" name="IMA Fungus">
        <title>IMA Genome-F 1: Ceratocystis fimbriata: Draft nuclear genome sequence for the plant pathogen, Ceratocystis fimbriata.</title>
        <authorList>
            <person name="Wilken P.M."/>
            <person name="Steenkamp E.T."/>
            <person name="Wingfield M.J."/>
            <person name="de Beer Z.W."/>
            <person name="Wingfield B.D."/>
        </authorList>
    </citation>
    <scope>NUCLEOTIDE SEQUENCE [LARGE SCALE GENOMIC DNA]</scope>
    <source>
        <strain evidence="11 12">CBS 114723</strain>
    </source>
</reference>
<dbReference type="InterPro" id="IPR017938">
    <property type="entry name" value="Riboflavin_synthase-like_b-brl"/>
</dbReference>
<dbReference type="Gene3D" id="2.40.30.10">
    <property type="entry name" value="Translation factors"/>
    <property type="match status" value="1"/>
</dbReference>
<evidence type="ECO:0000256" key="7">
    <source>
        <dbReference type="ARBA" id="ARBA00023002"/>
    </source>
</evidence>
<evidence type="ECO:0000313" key="11">
    <source>
        <dbReference type="EMBL" id="PHH53610.1"/>
    </source>
</evidence>
<feature type="domain" description="FAD-binding FR-type" evidence="10">
    <location>
        <begin position="272"/>
        <end position="532"/>
    </location>
</feature>
<dbReference type="GO" id="GO:0010181">
    <property type="term" value="F:FMN binding"/>
    <property type="evidence" value="ECO:0007669"/>
    <property type="project" value="InterPro"/>
</dbReference>
<accession>A0A2C5X7A3</accession>
<dbReference type="Gene3D" id="3.40.50.360">
    <property type="match status" value="1"/>
</dbReference>
<gene>
    <name evidence="11" type="primary">TAH18</name>
    <name evidence="11" type="ORF">CFIMG_001515RA</name>
</gene>
<dbReference type="InterPro" id="IPR001094">
    <property type="entry name" value="Flavdoxin-like"/>
</dbReference>
<dbReference type="InterPro" id="IPR017927">
    <property type="entry name" value="FAD-bd_FR_type"/>
</dbReference>
<dbReference type="AlphaFoldDB" id="A0A2C5X7A3"/>
<proteinExistence type="predicted"/>
<feature type="compositionally biased region" description="Polar residues" evidence="8">
    <location>
        <begin position="220"/>
        <end position="229"/>
    </location>
</feature>
<keyword evidence="3" id="KW-0285">Flavoprotein</keyword>
<keyword evidence="5" id="KW-0274">FAD</keyword>
<feature type="region of interest" description="Disordered" evidence="8">
    <location>
        <begin position="220"/>
        <end position="241"/>
    </location>
</feature>
<protein>
    <submittedName>
        <fullName evidence="11">NADPH-dependent diflavin oxidoreductase 1</fullName>
    </submittedName>
</protein>
<evidence type="ECO:0000256" key="6">
    <source>
        <dbReference type="ARBA" id="ARBA00022857"/>
    </source>
</evidence>
<dbReference type="PANTHER" id="PTHR19384:SF10">
    <property type="entry name" value="NADPH-DEPENDENT DIFLAVIN OXIDOREDUCTASE 1"/>
    <property type="match status" value="1"/>
</dbReference>
<evidence type="ECO:0000256" key="5">
    <source>
        <dbReference type="ARBA" id="ARBA00022827"/>
    </source>
</evidence>
<comment type="caution">
    <text evidence="11">The sequence shown here is derived from an EMBL/GenBank/DDBJ whole genome shotgun (WGS) entry which is preliminary data.</text>
</comment>
<evidence type="ECO:0000259" key="9">
    <source>
        <dbReference type="PROSITE" id="PS50902"/>
    </source>
</evidence>
<dbReference type="Pfam" id="PF00258">
    <property type="entry name" value="Flavodoxin_1"/>
    <property type="match status" value="1"/>
</dbReference>
<evidence type="ECO:0000256" key="3">
    <source>
        <dbReference type="ARBA" id="ARBA00022630"/>
    </source>
</evidence>
<dbReference type="EMBL" id="APWK03000040">
    <property type="protein sequence ID" value="PHH53610.1"/>
    <property type="molecule type" value="Genomic_DNA"/>
</dbReference>
<evidence type="ECO:0000256" key="8">
    <source>
        <dbReference type="SAM" id="MobiDB-lite"/>
    </source>
</evidence>
<dbReference type="GO" id="GO:0005829">
    <property type="term" value="C:cytosol"/>
    <property type="evidence" value="ECO:0007669"/>
    <property type="project" value="TreeGrafter"/>
</dbReference>
<dbReference type="SUPFAM" id="SSF63380">
    <property type="entry name" value="Riboflavin synthase domain-like"/>
    <property type="match status" value="1"/>
</dbReference>
<feature type="domain" description="Flavodoxin-like" evidence="9">
    <location>
        <begin position="8"/>
        <end position="166"/>
    </location>
</feature>
<dbReference type="GO" id="GO:0050660">
    <property type="term" value="F:flavin adenine dinucleotide binding"/>
    <property type="evidence" value="ECO:0007669"/>
    <property type="project" value="TreeGrafter"/>
</dbReference>
<dbReference type="InterPro" id="IPR008254">
    <property type="entry name" value="Flavodoxin/NO_synth"/>
</dbReference>
<dbReference type="Gene3D" id="3.40.50.80">
    <property type="entry name" value="Nucleotide-binding domain of ferredoxin-NADP reductase (FNR) module"/>
    <property type="match status" value="1"/>
</dbReference>
<dbReference type="STRING" id="1035309.A0A2C5X7A3"/>
<dbReference type="GO" id="GO:0016491">
    <property type="term" value="F:oxidoreductase activity"/>
    <property type="evidence" value="ECO:0007669"/>
    <property type="project" value="UniProtKB-KW"/>
</dbReference>
<keyword evidence="12" id="KW-1185">Reference proteome</keyword>
<sequence length="683" mass="77402">MGSGSRTVLVGYGTETGISHDIAEQLSRMALRLRLETELCEMNKIQLSSLLRHSLVVFVVSTTGLGEMPKNASQLWKRLLRKKLAPRCLEGARFVVFGLGDSSYQQFNWASLKLSKRLAQLGASEAFPRGEGDQQHPDGLEYIAVPNTRNRHRIDQVFIPWLASFRQFLLEEFPLPLGTEPISESEALPPQIPLLFTDRKVEPHLLSPHIQEPTELEIENPQTSNSEINTVKDPNDIPGERTPETQLAHKFGMLEISKPTLETPSNVPVEIPSRIFAKLSCNTRITPKNHWQDVRLLKFQISAAGQDPGTKVPTFMPGDTLNLYAKNFPIDVDNLIKWMGWTGVATNTINWASMGSIPSDLLRTPEFTLRDLLHHSLDIFAVPSRTFFEKLSYFAADEDQKIRLFEFSQSQFTDEYYDYASRPRRSILEVLQEFDTVRIPAHAVLDIFPVIRPRQYSIANWPQVGGGAGSAEDTVEIELVVALVKYRTVLRRVRRGLVSRYLEDLPEGTEMYVSHTASSSRIYGPENARRPLVCVATGTGIAPIRSLVQERRSHVEKGGTETEIEMPTPTTDLYFGCRNRESDFHFGGEWQHLEEHGVISFHTAFSRDAQTKVYVQDILRTHKKQLAAWVKSDAIFFVCGGSRRMADAVKRLVKDAMVEYREVEAEQHVDAAFRGVSWIEEIW</sequence>
<comment type="cofactor">
    <cofactor evidence="1">
        <name>FMN</name>
        <dbReference type="ChEBI" id="CHEBI:58210"/>
    </cofactor>
</comment>
<evidence type="ECO:0000313" key="12">
    <source>
        <dbReference type="Proteomes" id="UP000222788"/>
    </source>
</evidence>
<evidence type="ECO:0000259" key="10">
    <source>
        <dbReference type="PROSITE" id="PS51384"/>
    </source>
</evidence>
<dbReference type="SUPFAM" id="SSF52343">
    <property type="entry name" value="Ferredoxin reductase-like, C-terminal NADP-linked domain"/>
    <property type="match status" value="1"/>
</dbReference>
<dbReference type="InterPro" id="IPR001709">
    <property type="entry name" value="Flavoprot_Pyr_Nucl_cyt_Rdtase"/>
</dbReference>
<dbReference type="InterPro" id="IPR003097">
    <property type="entry name" value="CysJ-like_FAD-binding"/>
</dbReference>
<comment type="cofactor">
    <cofactor evidence="2">
        <name>FAD</name>
        <dbReference type="ChEBI" id="CHEBI:57692"/>
    </cofactor>
</comment>
<dbReference type="Gene3D" id="1.20.990.10">
    <property type="entry name" value="NADPH-cytochrome p450 Reductase, Chain A, domain 3"/>
    <property type="match status" value="1"/>
</dbReference>
<evidence type="ECO:0000256" key="2">
    <source>
        <dbReference type="ARBA" id="ARBA00001974"/>
    </source>
</evidence>
<dbReference type="OrthoDB" id="1856718at2759"/>
<dbReference type="Pfam" id="PF00667">
    <property type="entry name" value="FAD_binding_1"/>
    <property type="match status" value="1"/>
</dbReference>
<dbReference type="PRINTS" id="PR00369">
    <property type="entry name" value="FLAVODOXIN"/>
</dbReference>
<dbReference type="Pfam" id="PF00175">
    <property type="entry name" value="NAD_binding_1"/>
    <property type="match status" value="1"/>
</dbReference>
<evidence type="ECO:0000256" key="4">
    <source>
        <dbReference type="ARBA" id="ARBA00022643"/>
    </source>
</evidence>
<evidence type="ECO:0000256" key="1">
    <source>
        <dbReference type="ARBA" id="ARBA00001917"/>
    </source>
</evidence>
<dbReference type="InterPro" id="IPR023173">
    <property type="entry name" value="NADPH_Cyt_P450_Rdtase_alpha"/>
</dbReference>
<keyword evidence="4" id="KW-0288">FMN</keyword>
<dbReference type="PRINTS" id="PR00371">
    <property type="entry name" value="FPNCR"/>
</dbReference>
<dbReference type="InterPro" id="IPR039261">
    <property type="entry name" value="FNR_nucleotide-bd"/>
</dbReference>
<dbReference type="PROSITE" id="PS51384">
    <property type="entry name" value="FAD_FR"/>
    <property type="match status" value="1"/>
</dbReference>
<dbReference type="InterPro" id="IPR029039">
    <property type="entry name" value="Flavoprotein-like_sf"/>
</dbReference>
<organism evidence="11 12">
    <name type="scientific">Ceratocystis fimbriata CBS 114723</name>
    <dbReference type="NCBI Taxonomy" id="1035309"/>
    <lineage>
        <taxon>Eukaryota</taxon>
        <taxon>Fungi</taxon>
        <taxon>Dikarya</taxon>
        <taxon>Ascomycota</taxon>
        <taxon>Pezizomycotina</taxon>
        <taxon>Sordariomycetes</taxon>
        <taxon>Hypocreomycetidae</taxon>
        <taxon>Microascales</taxon>
        <taxon>Ceratocystidaceae</taxon>
        <taxon>Ceratocystis</taxon>
    </lineage>
</organism>
<dbReference type="PANTHER" id="PTHR19384">
    <property type="entry name" value="NITRIC OXIDE SYNTHASE-RELATED"/>
    <property type="match status" value="1"/>
</dbReference>
<keyword evidence="6" id="KW-0521">NADP</keyword>